<organism evidence="1 2">
    <name type="scientific">Rhodosorus marinus</name>
    <dbReference type="NCBI Taxonomy" id="101924"/>
    <lineage>
        <taxon>Eukaryota</taxon>
        <taxon>Rhodophyta</taxon>
        <taxon>Stylonematophyceae</taxon>
        <taxon>Stylonematales</taxon>
        <taxon>Stylonemataceae</taxon>
        <taxon>Rhodosorus</taxon>
    </lineage>
</organism>
<name>A0AAV8V351_9RHOD</name>
<gene>
    <name evidence="1" type="ORF">NDN08_003677</name>
</gene>
<evidence type="ECO:0000313" key="1">
    <source>
        <dbReference type="EMBL" id="KAJ8907196.1"/>
    </source>
</evidence>
<keyword evidence="2" id="KW-1185">Reference proteome</keyword>
<sequence>MLKDAAGGCNLFQKLKMERPAAADLINLFFPVKAVNDSVGPDGLVPSLMVYGTLPKLIVEPGVSQDLDGRVRSMEATRREFARITAQLKLKIATRHRLPHPVDELDSNVPVLVSRDTVAGRANEWTSPLV</sequence>
<dbReference type="EMBL" id="JAMWBK010000003">
    <property type="protein sequence ID" value="KAJ8907196.1"/>
    <property type="molecule type" value="Genomic_DNA"/>
</dbReference>
<dbReference type="AlphaFoldDB" id="A0AAV8V351"/>
<protein>
    <submittedName>
        <fullName evidence="1">Uncharacterized protein</fullName>
    </submittedName>
</protein>
<reference evidence="1 2" key="1">
    <citation type="journal article" date="2023" name="Nat. Commun.">
        <title>Origin of minicircular mitochondrial genomes in red algae.</title>
        <authorList>
            <person name="Lee Y."/>
            <person name="Cho C.H."/>
            <person name="Lee Y.M."/>
            <person name="Park S.I."/>
            <person name="Yang J.H."/>
            <person name="West J.A."/>
            <person name="Bhattacharya D."/>
            <person name="Yoon H.S."/>
        </authorList>
    </citation>
    <scope>NUCLEOTIDE SEQUENCE [LARGE SCALE GENOMIC DNA]</scope>
    <source>
        <strain evidence="1 2">CCMP1338</strain>
        <tissue evidence="1">Whole cell</tissue>
    </source>
</reference>
<accession>A0AAV8V351</accession>
<evidence type="ECO:0000313" key="2">
    <source>
        <dbReference type="Proteomes" id="UP001157974"/>
    </source>
</evidence>
<proteinExistence type="predicted"/>
<comment type="caution">
    <text evidence="1">The sequence shown here is derived from an EMBL/GenBank/DDBJ whole genome shotgun (WGS) entry which is preliminary data.</text>
</comment>
<dbReference type="Proteomes" id="UP001157974">
    <property type="component" value="Unassembled WGS sequence"/>
</dbReference>